<proteinExistence type="predicted"/>
<name>A0ACB7V2Q9_DIOAL</name>
<accession>A0ACB7V2Q9</accession>
<evidence type="ECO:0000313" key="2">
    <source>
        <dbReference type="Proteomes" id="UP000827976"/>
    </source>
</evidence>
<evidence type="ECO:0000313" key="1">
    <source>
        <dbReference type="EMBL" id="KAH7667544.1"/>
    </source>
</evidence>
<keyword evidence="1" id="KW-0326">Glycosidase</keyword>
<keyword evidence="1" id="KW-0378">Hydrolase</keyword>
<gene>
    <name evidence="1" type="ORF">IHE45_12G066200</name>
</gene>
<dbReference type="EMBL" id="CM037022">
    <property type="protein sequence ID" value="KAH7667544.1"/>
    <property type="molecule type" value="Genomic_DNA"/>
</dbReference>
<comment type="caution">
    <text evidence="1">The sequence shown here is derived from an EMBL/GenBank/DDBJ whole genome shotgun (WGS) entry which is preliminary data.</text>
</comment>
<organism evidence="1 2">
    <name type="scientific">Dioscorea alata</name>
    <name type="common">Purple yam</name>
    <dbReference type="NCBI Taxonomy" id="55571"/>
    <lineage>
        <taxon>Eukaryota</taxon>
        <taxon>Viridiplantae</taxon>
        <taxon>Streptophyta</taxon>
        <taxon>Embryophyta</taxon>
        <taxon>Tracheophyta</taxon>
        <taxon>Spermatophyta</taxon>
        <taxon>Magnoliopsida</taxon>
        <taxon>Liliopsida</taxon>
        <taxon>Dioscoreales</taxon>
        <taxon>Dioscoreaceae</taxon>
        <taxon>Dioscorea</taxon>
    </lineage>
</organism>
<dbReference type="EC" id="3.2.1.96" evidence="1"/>
<dbReference type="Proteomes" id="UP000827976">
    <property type="component" value="Chromosome 12"/>
</dbReference>
<sequence length="677" mass="76090">MSSRAPTPSDPTKPSIPISYPIKTLAEVASRSYFESFHYPFNQASVPLPSYAAGPLPARRRLLVCHDMKGGYVDDQWVQGGSNPEAYAIWHWFLMDVFVYFSHDLVTLPPPCWTNAAHTHGVKVLGTFITEWDGGKAIGDLLASKDSAHMYAERLAELAEALGFDGWLLNIEVNLNLDQISNLKEFVSHLTSVMHSSVPGSLVIWYDAVTIDGRLIWQNRLNEKNKPFFDACDGIFCNYSWEENYPKLSAEVAGERRYDVYMGIDVFGRNTFGGGQWDTNVALDVLKDDDVSAAVFAPGWVYESKQKPDFQTAQNRWWGLIEKSWGVLQSYPKQLPFYSNFDQGHGLHFFIEGAQVGTNPWNNISDQGFQPLLDNFTDQTQITMQVFINFKDMAYSGGSSITFTGSLNQNASYSTRLFHGQLLCGDQPLYISYSVKSDGKSLLGLAFGFSSNTNTKTSILLANDTQTFPLVQLEKNYGRIMSSQMKSIAGVSDSKWVICESSIQMKGYTLTDIRVVSYIKRVTGTGEQAIDEPYDASLGHISIRTTSGNMEFPSADAWIVEGQNISWASPGASGIRTRNKAKMQMEMQIRTISALLELMHSIYQTLKFLMVLQASGLLCRFVDLMVAPRNYFFLHISFWLFKVSRTLCKGDCCTICFENKHQNKISIVMRNSFEIKE</sequence>
<protein>
    <submittedName>
        <fullName evidence="1">Mannosyl-glycoprotein endo-beta-N-acetylglucosaminidase protein</fullName>
        <ecNumber evidence="1">3.2.1.96</ecNumber>
    </submittedName>
</protein>
<keyword evidence="2" id="KW-1185">Reference proteome</keyword>
<reference evidence="2" key="1">
    <citation type="journal article" date="2022" name="Nat. Commun.">
        <title>Chromosome evolution and the genetic basis of agronomically important traits in greater yam.</title>
        <authorList>
            <person name="Bredeson J.V."/>
            <person name="Lyons J.B."/>
            <person name="Oniyinde I.O."/>
            <person name="Okereke N.R."/>
            <person name="Kolade O."/>
            <person name="Nnabue I."/>
            <person name="Nwadili C.O."/>
            <person name="Hribova E."/>
            <person name="Parker M."/>
            <person name="Nwogha J."/>
            <person name="Shu S."/>
            <person name="Carlson J."/>
            <person name="Kariba R."/>
            <person name="Muthemba S."/>
            <person name="Knop K."/>
            <person name="Barton G.J."/>
            <person name="Sherwood A.V."/>
            <person name="Lopez-Montes A."/>
            <person name="Asiedu R."/>
            <person name="Jamnadass R."/>
            <person name="Muchugi A."/>
            <person name="Goodstein D."/>
            <person name="Egesi C.N."/>
            <person name="Featherston J."/>
            <person name="Asfaw A."/>
            <person name="Simpson G.G."/>
            <person name="Dolezel J."/>
            <person name="Hendre P.S."/>
            <person name="Van Deynze A."/>
            <person name="Kumar P.L."/>
            <person name="Obidiegwu J.E."/>
            <person name="Bhattacharjee R."/>
            <person name="Rokhsar D.S."/>
        </authorList>
    </citation>
    <scope>NUCLEOTIDE SEQUENCE [LARGE SCALE GENOMIC DNA]</scope>
    <source>
        <strain evidence="2">cv. TDa95/00328</strain>
    </source>
</reference>